<dbReference type="Gene3D" id="3.10.110.10">
    <property type="entry name" value="Ubiquitin Conjugating Enzyme"/>
    <property type="match status" value="1"/>
</dbReference>
<evidence type="ECO:0000313" key="4">
    <source>
        <dbReference type="Proteomes" id="UP000298030"/>
    </source>
</evidence>
<dbReference type="Pfam" id="PF16543">
    <property type="entry name" value="DFRP_C"/>
    <property type="match status" value="1"/>
</dbReference>
<organism evidence="3 4">
    <name type="scientific">Coprinellus micaceus</name>
    <name type="common">Glistening ink-cap mushroom</name>
    <name type="synonym">Coprinus micaceus</name>
    <dbReference type="NCBI Taxonomy" id="71717"/>
    <lineage>
        <taxon>Eukaryota</taxon>
        <taxon>Fungi</taxon>
        <taxon>Dikarya</taxon>
        <taxon>Basidiomycota</taxon>
        <taxon>Agaricomycotina</taxon>
        <taxon>Agaricomycetes</taxon>
        <taxon>Agaricomycetidae</taxon>
        <taxon>Agaricales</taxon>
        <taxon>Agaricineae</taxon>
        <taxon>Psathyrellaceae</taxon>
        <taxon>Coprinellus</taxon>
    </lineage>
</organism>
<evidence type="ECO:0000313" key="3">
    <source>
        <dbReference type="EMBL" id="TEB35896.1"/>
    </source>
</evidence>
<comment type="caution">
    <text evidence="3">The sequence shown here is derived from an EMBL/GenBank/DDBJ whole genome shotgun (WGS) entry which is preliminary data.</text>
</comment>
<dbReference type="Proteomes" id="UP000298030">
    <property type="component" value="Unassembled WGS sequence"/>
</dbReference>
<sequence>MASETLLEELEVLEAIYPTELERISDTDLQIEAEQDDLLEGYPAIKLLLSVHYPEAYPDVLPELKLTTVEGAVTDNEIDALVRDLSTIGEENLGMAMTFTLVSHLRELLSKLSRSKKEEQDRLEKELERLQLEEEEAKTRGTPVTLESFKVWKAKFDKELAEKKAQEEQEKLKELTPKEREEYKKTQTRLSGRQLFERNKDAAAQDEELIEEGTVSVDISQYERTKEEEEQDEGITFSDSD</sequence>
<dbReference type="InterPro" id="IPR016135">
    <property type="entry name" value="UBQ-conjugating_enzyme/RWD"/>
</dbReference>
<keyword evidence="4" id="KW-1185">Reference proteome</keyword>
<reference evidence="3 4" key="1">
    <citation type="journal article" date="2019" name="Nat. Ecol. Evol.">
        <title>Megaphylogeny resolves global patterns of mushroom evolution.</title>
        <authorList>
            <person name="Varga T."/>
            <person name="Krizsan K."/>
            <person name="Foldi C."/>
            <person name="Dima B."/>
            <person name="Sanchez-Garcia M."/>
            <person name="Sanchez-Ramirez S."/>
            <person name="Szollosi G.J."/>
            <person name="Szarkandi J.G."/>
            <person name="Papp V."/>
            <person name="Albert L."/>
            <person name="Andreopoulos W."/>
            <person name="Angelini C."/>
            <person name="Antonin V."/>
            <person name="Barry K.W."/>
            <person name="Bougher N.L."/>
            <person name="Buchanan P."/>
            <person name="Buyck B."/>
            <person name="Bense V."/>
            <person name="Catcheside P."/>
            <person name="Chovatia M."/>
            <person name="Cooper J."/>
            <person name="Damon W."/>
            <person name="Desjardin D."/>
            <person name="Finy P."/>
            <person name="Geml J."/>
            <person name="Haridas S."/>
            <person name="Hughes K."/>
            <person name="Justo A."/>
            <person name="Karasinski D."/>
            <person name="Kautmanova I."/>
            <person name="Kiss B."/>
            <person name="Kocsube S."/>
            <person name="Kotiranta H."/>
            <person name="LaButti K.M."/>
            <person name="Lechner B.E."/>
            <person name="Liimatainen K."/>
            <person name="Lipzen A."/>
            <person name="Lukacs Z."/>
            <person name="Mihaltcheva S."/>
            <person name="Morgado L.N."/>
            <person name="Niskanen T."/>
            <person name="Noordeloos M.E."/>
            <person name="Ohm R.A."/>
            <person name="Ortiz-Santana B."/>
            <person name="Ovrebo C."/>
            <person name="Racz N."/>
            <person name="Riley R."/>
            <person name="Savchenko A."/>
            <person name="Shiryaev A."/>
            <person name="Soop K."/>
            <person name="Spirin V."/>
            <person name="Szebenyi C."/>
            <person name="Tomsovsky M."/>
            <person name="Tulloss R.E."/>
            <person name="Uehling J."/>
            <person name="Grigoriev I.V."/>
            <person name="Vagvolgyi C."/>
            <person name="Papp T."/>
            <person name="Martin F.M."/>
            <person name="Miettinen O."/>
            <person name="Hibbett D.S."/>
            <person name="Nagy L.G."/>
        </authorList>
    </citation>
    <scope>NUCLEOTIDE SEQUENCE [LARGE SCALE GENOMIC DNA]</scope>
    <source>
        <strain evidence="3 4">FP101781</strain>
    </source>
</reference>
<protein>
    <submittedName>
        <fullName evidence="3">RWD-domain-containing protein</fullName>
    </submittedName>
</protein>
<gene>
    <name evidence="3" type="ORF">FA13DRAFT_1727438</name>
</gene>
<dbReference type="Pfam" id="PF05773">
    <property type="entry name" value="RWD"/>
    <property type="match status" value="1"/>
</dbReference>
<dbReference type="EMBL" id="QPFP01000006">
    <property type="protein sequence ID" value="TEB35896.1"/>
    <property type="molecule type" value="Genomic_DNA"/>
</dbReference>
<dbReference type="SMART" id="SM00591">
    <property type="entry name" value="RWD"/>
    <property type="match status" value="1"/>
</dbReference>
<accession>A0A4Y7TP24</accession>
<feature type="domain" description="RWD" evidence="2">
    <location>
        <begin position="8"/>
        <end position="112"/>
    </location>
</feature>
<feature type="compositionally biased region" description="Basic and acidic residues" evidence="1">
    <location>
        <begin position="166"/>
        <end position="185"/>
    </location>
</feature>
<dbReference type="PANTHER" id="PTHR12292">
    <property type="entry name" value="RWD DOMAIN-CONTAINING PROTEIN"/>
    <property type="match status" value="1"/>
</dbReference>
<dbReference type="OrthoDB" id="277175at2759"/>
<dbReference type="PROSITE" id="PS50908">
    <property type="entry name" value="RWD"/>
    <property type="match status" value="1"/>
</dbReference>
<dbReference type="InterPro" id="IPR032378">
    <property type="entry name" value="ZC3H15/TMA46_C"/>
</dbReference>
<dbReference type="STRING" id="71717.A0A4Y7TP24"/>
<dbReference type="InterPro" id="IPR040213">
    <property type="entry name" value="GIR2-like"/>
</dbReference>
<dbReference type="SUPFAM" id="SSF54495">
    <property type="entry name" value="UBC-like"/>
    <property type="match status" value="1"/>
</dbReference>
<evidence type="ECO:0000259" key="2">
    <source>
        <dbReference type="PROSITE" id="PS50908"/>
    </source>
</evidence>
<dbReference type="InterPro" id="IPR006575">
    <property type="entry name" value="RWD_dom"/>
</dbReference>
<dbReference type="AlphaFoldDB" id="A0A4Y7TP24"/>
<proteinExistence type="predicted"/>
<feature type="region of interest" description="Disordered" evidence="1">
    <location>
        <begin position="166"/>
        <end position="241"/>
    </location>
</feature>
<name>A0A4Y7TP24_COPMI</name>
<evidence type="ECO:0000256" key="1">
    <source>
        <dbReference type="SAM" id="MobiDB-lite"/>
    </source>
</evidence>